<feature type="transmembrane region" description="Helical" evidence="8">
    <location>
        <begin position="367"/>
        <end position="386"/>
    </location>
</feature>
<reference evidence="10 11" key="1">
    <citation type="journal article" date="2015" name="Nature">
        <title>rRNA introns, odd ribosomes, and small enigmatic genomes across a large radiation of phyla.</title>
        <authorList>
            <person name="Brown C.T."/>
            <person name="Hug L.A."/>
            <person name="Thomas B.C."/>
            <person name="Sharon I."/>
            <person name="Castelle C.J."/>
            <person name="Singh A."/>
            <person name="Wilkins M.J."/>
            <person name="Williams K.H."/>
            <person name="Banfield J.F."/>
        </authorList>
    </citation>
    <scope>NUCLEOTIDE SEQUENCE [LARGE SCALE GENOMIC DNA]</scope>
</reference>
<dbReference type="PANTHER" id="PTHR33908:SF11">
    <property type="entry name" value="MEMBRANE PROTEIN"/>
    <property type="match status" value="1"/>
</dbReference>
<comment type="caution">
    <text evidence="10">The sequence shown here is derived from an EMBL/GenBank/DDBJ whole genome shotgun (WGS) entry which is preliminary data.</text>
</comment>
<feature type="transmembrane region" description="Helical" evidence="8">
    <location>
        <begin position="315"/>
        <end position="334"/>
    </location>
</feature>
<dbReference type="Proteomes" id="UP000034544">
    <property type="component" value="Unassembled WGS sequence"/>
</dbReference>
<evidence type="ECO:0000256" key="7">
    <source>
        <dbReference type="ARBA" id="ARBA00023136"/>
    </source>
</evidence>
<gene>
    <name evidence="10" type="ORF">UU59_C0006G0004</name>
</gene>
<keyword evidence="2" id="KW-1003">Cell membrane</keyword>
<feature type="transmembrane region" description="Helical" evidence="8">
    <location>
        <begin position="103"/>
        <end position="123"/>
    </location>
</feature>
<keyword evidence="7 8" id="KW-0472">Membrane</keyword>
<keyword evidence="6 8" id="KW-1133">Transmembrane helix</keyword>
<dbReference type="GO" id="GO:0009103">
    <property type="term" value="P:lipopolysaccharide biosynthetic process"/>
    <property type="evidence" value="ECO:0007669"/>
    <property type="project" value="UniProtKB-ARBA"/>
</dbReference>
<evidence type="ECO:0000256" key="6">
    <source>
        <dbReference type="ARBA" id="ARBA00022989"/>
    </source>
</evidence>
<name>A0A0G0W600_UNCKA</name>
<evidence type="ECO:0000256" key="8">
    <source>
        <dbReference type="SAM" id="Phobius"/>
    </source>
</evidence>
<keyword evidence="4" id="KW-0808">Transferase</keyword>
<dbReference type="PANTHER" id="PTHR33908">
    <property type="entry name" value="MANNOSYLTRANSFERASE YKCB-RELATED"/>
    <property type="match status" value="1"/>
</dbReference>
<feature type="transmembrane region" description="Helical" evidence="8">
    <location>
        <begin position="278"/>
        <end position="303"/>
    </location>
</feature>
<proteinExistence type="predicted"/>
<sequence length="530" mass="61417">MLKIIKKYIFEILFVLLFIVSRLPDLGHDTFNTDVWKWKARSYDFGTGVFTWDLEKTIQKYHPGVTLMWLGTAAIKVYNFYAESNPAENSIEMIFQLHFVQKLFVVIAIGVTLGLSFFVLRKLFGTRKALLVAALLSLEPFYIALTREFHLEGLMSTFMLASFLWLYYYTLEPGNKKRLVVSAVFAGLAFLTKTSALFMFPYAGLVLLIEARKNIVSALPKIGLWLLVFLGVFMAGWPAMWAFPGQALAALYRGVSEIGIEREHIQFYFGKLVEDPGFFYYFVVLGLRSSYLLILGLIGTAVFWKKIFSEGHRKFLCYTLLFVVFYFAQLIIPTKKLDRYILPNIMMLSLITSLFWIWLLEKIKGRSFLKFIPLIVVAAIPVLYLHPDYMSYYNQMFGGLKRGINVLEPKWLIGEREVLSYFKNKMIVDGTVPVYGDTSLEKIMNGTDYQKTLTVAFQEKYYTQIHPFFREIGGFAVIEDLSPFAVKTRYFVYPVWDDISVEEKRFGLRYVDSIFVRGVEVYKVYERTSL</sequence>
<dbReference type="AlphaFoldDB" id="A0A0G0W600"/>
<dbReference type="GO" id="GO:0005886">
    <property type="term" value="C:plasma membrane"/>
    <property type="evidence" value="ECO:0007669"/>
    <property type="project" value="UniProtKB-SubCell"/>
</dbReference>
<evidence type="ECO:0000256" key="1">
    <source>
        <dbReference type="ARBA" id="ARBA00004651"/>
    </source>
</evidence>
<dbReference type="InterPro" id="IPR038731">
    <property type="entry name" value="RgtA/B/C-like"/>
</dbReference>
<comment type="subcellular location">
    <subcellularLocation>
        <location evidence="1">Cell membrane</location>
        <topology evidence="1">Multi-pass membrane protein</topology>
    </subcellularLocation>
</comment>
<feature type="transmembrane region" description="Helical" evidence="8">
    <location>
        <begin position="153"/>
        <end position="171"/>
    </location>
</feature>
<keyword evidence="5 8" id="KW-0812">Transmembrane</keyword>
<organism evidence="10 11">
    <name type="scientific">candidate division WWE3 bacterium GW2011_GWE1_41_27</name>
    <dbReference type="NCBI Taxonomy" id="1619131"/>
    <lineage>
        <taxon>Bacteria</taxon>
        <taxon>Katanobacteria</taxon>
    </lineage>
</organism>
<evidence type="ECO:0000256" key="4">
    <source>
        <dbReference type="ARBA" id="ARBA00022679"/>
    </source>
</evidence>
<dbReference type="GO" id="GO:0016763">
    <property type="term" value="F:pentosyltransferase activity"/>
    <property type="evidence" value="ECO:0007669"/>
    <property type="project" value="TreeGrafter"/>
</dbReference>
<evidence type="ECO:0000256" key="2">
    <source>
        <dbReference type="ARBA" id="ARBA00022475"/>
    </source>
</evidence>
<accession>A0A0G0W600</accession>
<protein>
    <recommendedName>
        <fullName evidence="9">Glycosyltransferase RgtA/B/C/D-like domain-containing protein</fullName>
    </recommendedName>
</protein>
<feature type="transmembrane region" description="Helical" evidence="8">
    <location>
        <begin position="340"/>
        <end position="360"/>
    </location>
</feature>
<feature type="transmembrane region" description="Helical" evidence="8">
    <location>
        <begin position="183"/>
        <end position="210"/>
    </location>
</feature>
<evidence type="ECO:0000259" key="9">
    <source>
        <dbReference type="Pfam" id="PF13231"/>
    </source>
</evidence>
<evidence type="ECO:0000256" key="5">
    <source>
        <dbReference type="ARBA" id="ARBA00022692"/>
    </source>
</evidence>
<evidence type="ECO:0000256" key="3">
    <source>
        <dbReference type="ARBA" id="ARBA00022676"/>
    </source>
</evidence>
<dbReference type="Pfam" id="PF13231">
    <property type="entry name" value="PMT_2"/>
    <property type="match status" value="1"/>
</dbReference>
<keyword evidence="3" id="KW-0328">Glycosyltransferase</keyword>
<dbReference type="InterPro" id="IPR050297">
    <property type="entry name" value="LipidA_mod_glycosyltrf_83"/>
</dbReference>
<evidence type="ECO:0000313" key="10">
    <source>
        <dbReference type="EMBL" id="KKS07472.1"/>
    </source>
</evidence>
<dbReference type="EMBL" id="LCBF01000006">
    <property type="protein sequence ID" value="KKS07472.1"/>
    <property type="molecule type" value="Genomic_DNA"/>
</dbReference>
<evidence type="ECO:0000313" key="11">
    <source>
        <dbReference type="Proteomes" id="UP000034544"/>
    </source>
</evidence>
<feature type="transmembrane region" description="Helical" evidence="8">
    <location>
        <begin position="222"/>
        <end position="243"/>
    </location>
</feature>
<feature type="domain" description="Glycosyltransferase RgtA/B/C/D-like" evidence="9">
    <location>
        <begin position="102"/>
        <end position="233"/>
    </location>
</feature>